<comment type="subcellular location">
    <subcellularLocation>
        <location evidence="1">Cell membrane</location>
        <topology evidence="1">Multi-pass membrane protein</topology>
    </subcellularLocation>
</comment>
<evidence type="ECO:0000256" key="2">
    <source>
        <dbReference type="ARBA" id="ARBA00022475"/>
    </source>
</evidence>
<keyword evidence="3 6" id="KW-0812">Transmembrane</keyword>
<evidence type="ECO:0000256" key="1">
    <source>
        <dbReference type="ARBA" id="ARBA00004651"/>
    </source>
</evidence>
<comment type="caution">
    <text evidence="8">The sequence shown here is derived from an EMBL/GenBank/DDBJ whole genome shotgun (WGS) entry which is preliminary data.</text>
</comment>
<feature type="transmembrane region" description="Helical" evidence="6">
    <location>
        <begin position="188"/>
        <end position="205"/>
    </location>
</feature>
<evidence type="ECO:0000256" key="7">
    <source>
        <dbReference type="SAM" id="SignalP"/>
    </source>
</evidence>
<gene>
    <name evidence="8" type="ORF">ACFOX3_11235</name>
</gene>
<feature type="chain" id="PRO_5046202484" evidence="7">
    <location>
        <begin position="26"/>
        <end position="206"/>
    </location>
</feature>
<dbReference type="PANTHER" id="PTHR30086">
    <property type="entry name" value="ARGININE EXPORTER PROTEIN ARGO"/>
    <property type="match status" value="1"/>
</dbReference>
<feature type="transmembrane region" description="Helical" evidence="6">
    <location>
        <begin position="151"/>
        <end position="173"/>
    </location>
</feature>
<keyword evidence="7" id="KW-0732">Signal</keyword>
<feature type="signal peptide" evidence="7">
    <location>
        <begin position="1"/>
        <end position="25"/>
    </location>
</feature>
<evidence type="ECO:0000256" key="5">
    <source>
        <dbReference type="ARBA" id="ARBA00023136"/>
    </source>
</evidence>
<sequence length="206" mass="21798">MLLSSWLSVAGICALGAMSPGPSLAVVMNNTVNHGRKAGILTAVGHGLGVTAYAAATALGLAVVIAQSALIFDVIRYLGAAFLLFIAYKTWVSTQQVKQQSEPSADQDKAIKTPGFISGLMIAALNPKMAIFFLALFSQFVQLDAGLGDKLILALTAGTIDTLWYLLVAWGLATPKVLNWLSLHQKKINQLFALVIALLAATIVFK</sequence>
<keyword evidence="5 6" id="KW-0472">Membrane</keyword>
<organism evidence="8 9">
    <name type="scientific">Simiduia curdlanivorans</name>
    <dbReference type="NCBI Taxonomy" id="1492769"/>
    <lineage>
        <taxon>Bacteria</taxon>
        <taxon>Pseudomonadati</taxon>
        <taxon>Pseudomonadota</taxon>
        <taxon>Gammaproteobacteria</taxon>
        <taxon>Cellvibrionales</taxon>
        <taxon>Cellvibrionaceae</taxon>
        <taxon>Simiduia</taxon>
    </lineage>
</organism>
<feature type="transmembrane region" description="Helical" evidence="6">
    <location>
        <begin position="41"/>
        <end position="65"/>
    </location>
</feature>
<dbReference type="Proteomes" id="UP001595840">
    <property type="component" value="Unassembled WGS sequence"/>
</dbReference>
<dbReference type="InterPro" id="IPR001123">
    <property type="entry name" value="LeuE-type"/>
</dbReference>
<dbReference type="RefSeq" id="WP_290264825.1">
    <property type="nucleotide sequence ID" value="NZ_JAUFQG010000006.1"/>
</dbReference>
<reference evidence="9" key="1">
    <citation type="journal article" date="2019" name="Int. J. Syst. Evol. Microbiol.">
        <title>The Global Catalogue of Microorganisms (GCM) 10K type strain sequencing project: providing services to taxonomists for standard genome sequencing and annotation.</title>
        <authorList>
            <consortium name="The Broad Institute Genomics Platform"/>
            <consortium name="The Broad Institute Genome Sequencing Center for Infectious Disease"/>
            <person name="Wu L."/>
            <person name="Ma J."/>
        </authorList>
    </citation>
    <scope>NUCLEOTIDE SEQUENCE [LARGE SCALE GENOMIC DNA]</scope>
    <source>
        <strain evidence="9">CECT 8570</strain>
    </source>
</reference>
<accession>A0ABV8V603</accession>
<feature type="transmembrane region" description="Helical" evidence="6">
    <location>
        <begin position="77"/>
        <end position="94"/>
    </location>
</feature>
<evidence type="ECO:0000256" key="4">
    <source>
        <dbReference type="ARBA" id="ARBA00022989"/>
    </source>
</evidence>
<dbReference type="PIRSF" id="PIRSF006324">
    <property type="entry name" value="LeuE"/>
    <property type="match status" value="1"/>
</dbReference>
<proteinExistence type="predicted"/>
<evidence type="ECO:0000313" key="8">
    <source>
        <dbReference type="EMBL" id="MFC4362876.1"/>
    </source>
</evidence>
<protein>
    <submittedName>
        <fullName evidence="8">LysE family translocator</fullName>
    </submittedName>
</protein>
<feature type="transmembrane region" description="Helical" evidence="6">
    <location>
        <begin position="114"/>
        <end position="139"/>
    </location>
</feature>
<evidence type="ECO:0000256" key="6">
    <source>
        <dbReference type="SAM" id="Phobius"/>
    </source>
</evidence>
<dbReference type="Pfam" id="PF01810">
    <property type="entry name" value="LysE"/>
    <property type="match status" value="1"/>
</dbReference>
<keyword evidence="9" id="KW-1185">Reference proteome</keyword>
<evidence type="ECO:0000313" key="9">
    <source>
        <dbReference type="Proteomes" id="UP001595840"/>
    </source>
</evidence>
<dbReference type="PANTHER" id="PTHR30086:SF16">
    <property type="entry name" value="AMINO ACID EFFLUX PERMEASE RHTB FAMILY"/>
    <property type="match status" value="1"/>
</dbReference>
<keyword evidence="4 6" id="KW-1133">Transmembrane helix</keyword>
<name>A0ABV8V603_9GAMM</name>
<dbReference type="EMBL" id="JBHSCX010000013">
    <property type="protein sequence ID" value="MFC4362876.1"/>
    <property type="molecule type" value="Genomic_DNA"/>
</dbReference>
<evidence type="ECO:0000256" key="3">
    <source>
        <dbReference type="ARBA" id="ARBA00022692"/>
    </source>
</evidence>
<keyword evidence="2" id="KW-1003">Cell membrane</keyword>